<comment type="caution">
    <text evidence="2">The sequence shown here is derived from an EMBL/GenBank/DDBJ whole genome shotgun (WGS) entry which is preliminary data.</text>
</comment>
<evidence type="ECO:0000313" key="3">
    <source>
        <dbReference type="Proteomes" id="UP000316562"/>
    </source>
</evidence>
<accession>A0A519BHA4</accession>
<dbReference type="NCBIfam" id="TIGR02115">
    <property type="entry name" value="potass_kdpF"/>
    <property type="match status" value="1"/>
</dbReference>
<dbReference type="Proteomes" id="UP000316562">
    <property type="component" value="Unassembled WGS sequence"/>
</dbReference>
<proteinExistence type="predicted"/>
<dbReference type="GO" id="GO:0008556">
    <property type="term" value="F:P-type potassium transmembrane transporter activity"/>
    <property type="evidence" value="ECO:0007669"/>
    <property type="project" value="InterPro"/>
</dbReference>
<dbReference type="AlphaFoldDB" id="A0A519BHA4"/>
<gene>
    <name evidence="2" type="primary">kdpF</name>
    <name evidence="2" type="ORF">EVJ46_05830</name>
</gene>
<reference evidence="2 3" key="1">
    <citation type="journal article" date="2019" name="ISME J.">
        <title>Insights into ecological role of a new deltaproteobacterial order Candidatus Acidulodesulfobacterales by metagenomics and metatranscriptomics.</title>
        <authorList>
            <person name="Tan S."/>
            <person name="Liu J."/>
            <person name="Fang Y."/>
            <person name="Hedlund B.P."/>
            <person name="Lian Z.H."/>
            <person name="Huang L.Y."/>
            <person name="Li J.T."/>
            <person name="Huang L.N."/>
            <person name="Li W.J."/>
            <person name="Jiang H.C."/>
            <person name="Dong H.L."/>
            <person name="Shu W.S."/>
        </authorList>
    </citation>
    <scope>NUCLEOTIDE SEQUENCE [LARGE SCALE GENOMIC DNA]</scope>
    <source>
        <strain evidence="2">AP2</strain>
    </source>
</reference>
<sequence length="28" mass="3304">MIENTILLIVSVAVLIYLFYVLIYPDKF</sequence>
<dbReference type="GO" id="GO:0005886">
    <property type="term" value="C:plasma membrane"/>
    <property type="evidence" value="ECO:0007669"/>
    <property type="project" value="InterPro"/>
</dbReference>
<dbReference type="EMBL" id="SGBC01000002">
    <property type="protein sequence ID" value="RZD16653.1"/>
    <property type="molecule type" value="Genomic_DNA"/>
</dbReference>
<dbReference type="InterPro" id="IPR011726">
    <property type="entry name" value="KdpF"/>
</dbReference>
<keyword evidence="1" id="KW-0812">Transmembrane</keyword>
<feature type="transmembrane region" description="Helical" evidence="1">
    <location>
        <begin position="6"/>
        <end position="24"/>
    </location>
</feature>
<keyword evidence="1" id="KW-0472">Membrane</keyword>
<evidence type="ECO:0000313" key="2">
    <source>
        <dbReference type="EMBL" id="RZD16653.1"/>
    </source>
</evidence>
<evidence type="ECO:0000256" key="1">
    <source>
        <dbReference type="SAM" id="Phobius"/>
    </source>
</evidence>
<keyword evidence="1" id="KW-1133">Transmembrane helix</keyword>
<protein>
    <submittedName>
        <fullName evidence="2">K(+)-transporting ATPase subunit F</fullName>
    </submittedName>
</protein>
<dbReference type="Pfam" id="PF09604">
    <property type="entry name" value="Potass_KdpF"/>
    <property type="match status" value="1"/>
</dbReference>
<organism evidence="2 3">
    <name type="scientific">Acididesulfobacter guangdongensis</name>
    <dbReference type="NCBI Taxonomy" id="2597225"/>
    <lineage>
        <taxon>Bacteria</taxon>
        <taxon>Deltaproteobacteria</taxon>
        <taxon>Candidatus Acidulodesulfobacterales</taxon>
        <taxon>Candidatus Acididesulfobacter</taxon>
    </lineage>
</organism>
<name>A0A519BHA4_ACIG2</name>